<dbReference type="GO" id="GO:0003677">
    <property type="term" value="F:DNA binding"/>
    <property type="evidence" value="ECO:0007669"/>
    <property type="project" value="UniProtKB-UniRule"/>
</dbReference>
<feature type="domain" description="UvrD-like helicase ATP-binding" evidence="17">
    <location>
        <begin position="4"/>
        <end position="449"/>
    </location>
</feature>
<dbReference type="Proteomes" id="UP000006904">
    <property type="component" value="Chromosome"/>
</dbReference>
<keyword evidence="5 15" id="KW-0378">Hydrolase</keyword>
<feature type="binding site" evidence="15">
    <location>
        <position position="1068"/>
    </location>
    <ligand>
        <name>Mg(2+)</name>
        <dbReference type="ChEBI" id="CHEBI:18420"/>
    </ligand>
</feature>
<evidence type="ECO:0000259" key="17">
    <source>
        <dbReference type="PROSITE" id="PS51198"/>
    </source>
</evidence>
<evidence type="ECO:0000256" key="2">
    <source>
        <dbReference type="ARBA" id="ARBA00022723"/>
    </source>
</evidence>
<evidence type="ECO:0000256" key="3">
    <source>
        <dbReference type="ARBA" id="ARBA00022741"/>
    </source>
</evidence>
<keyword evidence="3 15" id="KW-0547">Nucleotide-binding</keyword>
<dbReference type="GO" id="GO:0000287">
    <property type="term" value="F:magnesium ion binding"/>
    <property type="evidence" value="ECO:0007669"/>
    <property type="project" value="UniProtKB-UniRule"/>
</dbReference>
<keyword evidence="8 15" id="KW-0067">ATP-binding</keyword>
<dbReference type="SUPFAM" id="SSF52540">
    <property type="entry name" value="P-loop containing nucleoside triphosphate hydrolases"/>
    <property type="match status" value="1"/>
</dbReference>
<gene>
    <name evidence="15 19" type="primary">recB</name>
    <name evidence="19" type="ordered locus">BUAP5A_447</name>
</gene>
<dbReference type="AlphaFoldDB" id="A0A7U4DIG5"/>
<comment type="subunit">
    <text evidence="15">Heterotrimer of RecB, RecC and RecD. All subunits contribute to DNA-binding. Interacts with RecA.</text>
</comment>
<comment type="function">
    <text evidence="15">A helicase/nuclease that prepares dsDNA breaks (DSB) for recombinational DNA repair. Binds to DSBs and unwinds DNA via a highly rapid and processive ATP-dependent bidirectional helicase activity. Unwinds dsDNA until it encounters a Chi (crossover hotspot instigator) sequence from the 3' direction. Cuts ssDNA a few nucleotides 3' to the Chi site. The properties and activities of the enzyme are changed at Chi. The Chi-altered holoenzyme produces a long 3'-ssDNA overhang and facilitates RecA-binding to the ssDNA for homologous DNA recombination and repair. Holoenzyme degrades any linearized DNA that is unable to undergo homologous recombination. In the holoenzyme this subunit contributes ATPase, 3'-5' helicase, exonuclease activity and loads RecA onto ssDNA.</text>
</comment>
<feature type="region of interest" description="DNA-binding and helicase activity, interacts with RecC" evidence="15">
    <location>
        <begin position="1"/>
        <end position="853"/>
    </location>
</feature>
<evidence type="ECO:0000256" key="8">
    <source>
        <dbReference type="ARBA" id="ARBA00022840"/>
    </source>
</evidence>
<evidence type="ECO:0000256" key="12">
    <source>
        <dbReference type="ARBA" id="ARBA00023235"/>
    </source>
</evidence>
<evidence type="ECO:0000259" key="18">
    <source>
        <dbReference type="PROSITE" id="PS51217"/>
    </source>
</evidence>
<dbReference type="GO" id="GO:0009338">
    <property type="term" value="C:exodeoxyribonuclease V complex"/>
    <property type="evidence" value="ECO:0007669"/>
    <property type="project" value="TreeGrafter"/>
</dbReference>
<name>A0A7U4DIG5_BUCA5</name>
<dbReference type="GO" id="GO:0043138">
    <property type="term" value="F:3'-5' DNA helicase activity"/>
    <property type="evidence" value="ECO:0007669"/>
    <property type="project" value="UniProtKB-UniRule"/>
</dbReference>
<dbReference type="Pfam" id="PF13361">
    <property type="entry name" value="UvrD_C"/>
    <property type="match status" value="1"/>
</dbReference>
<dbReference type="InterPro" id="IPR027417">
    <property type="entry name" value="P-loop_NTPase"/>
</dbReference>
<evidence type="ECO:0000313" key="19">
    <source>
        <dbReference type="EMBL" id="ACL30803.1"/>
    </source>
</evidence>
<dbReference type="InterPro" id="IPR014016">
    <property type="entry name" value="UvrD-like_ATP-bd"/>
</dbReference>
<comment type="similarity">
    <text evidence="15">Belongs to the helicase family. UvrD subfamily.</text>
</comment>
<evidence type="ECO:0000256" key="14">
    <source>
        <dbReference type="ARBA" id="ARBA00048988"/>
    </source>
</evidence>
<comment type="catalytic activity">
    <reaction evidence="14 15">
        <text>ATP + H2O = ADP + phosphate + H(+)</text>
        <dbReference type="Rhea" id="RHEA:13065"/>
        <dbReference type="ChEBI" id="CHEBI:15377"/>
        <dbReference type="ChEBI" id="CHEBI:15378"/>
        <dbReference type="ChEBI" id="CHEBI:30616"/>
        <dbReference type="ChEBI" id="CHEBI:43474"/>
        <dbReference type="ChEBI" id="CHEBI:456216"/>
        <dbReference type="EC" id="5.6.2.4"/>
    </reaction>
</comment>
<evidence type="ECO:0000256" key="13">
    <source>
        <dbReference type="ARBA" id="ARBA00034617"/>
    </source>
</evidence>
<accession>A0A7U4DIG5</accession>
<sequence length="1174" mass="138983">MKIDSIKEKLNIFKIPLNGIKLIEASAGTGKTFTIVLLYLRLLLGIGEKKIYKKKLLVHEILVVTFTNKAKEELYIRIKDGIQNMYLTCINKTTSDSSFQFFLKEIHDINEAIYVLKRAQNDMNSSSIYTIHSFCQHILQLHTFHFNNIFEEKIIENEDNLYLQATQDFWRRFFYTLPEDIIKIIYQDYKSPDHLLKTIKPFFYIKSINFPTKILNNKKLIMYHEENIKKIIFFKEMWLIYHKIIQKTINDLEINKKIYSKFNLIKWINKITEWAKSETKDYTIPSILKYFTKKNIEKNTINNTCSKYIIFEESEKILKKKFSLKNVIIIYAVKKIHQFLLKEKKKKSLIGFNDLLSILLKTIKKEKFLKDLIIKKYPAAFIDEFQDTDIQQYKIFNLLYKKNKTTVLFLIGDPKQAIYSFRGADIFSYLYAKSKIKKYYYLDTNWRSSINICKSINFLFSQNINPFIFKNIPFIPVVPSSKNLKMNFTINDVAQTPISFFLQEEKEVSIDDYQVWIAKQCANEISFWLTCAKTGKAKITTKNGEKILTANDIAILVRNRKEADLIQDELEKLNIISIYSSNKNSVFQTLDAQELLWILESILEPENEILLQQSMASHILKKLSLVVENKTISNKNSYFIIEKLYEYHDIWEKIGVFQMIKIMILEYQKNSFCTEINENHIKNLNFLHIGELLQEQFQFFHKKISLIRWFQKKISTKTQPEYNESIKCFDESPSIKIITIHKSKGLEYPIVWIPFSIDFKKSTLAIYHDQKSLKTFFDENYSNKFLKIADEERLAEDIRFLYVALTRSILHCSIGLACLIKKIIKNRNNSDIHQSGLGFTIQGGKTMNYEGLLEKLKKLSINNFIEVKNNTDNFSFSRKPQTISLICKNKFLNKKNIRNTWSITSFSQLNKINKLSKHYQKEVALKELCIKNQEKKNQSLLTIHNFPKGKKTGLMIHYILKNLHVLKNKNSNWFSCILEKYNIHIKWTSVLIYWIKNIINTPLNDEKIILSRIDEKSSIRELEFFFPIKNMLYSTELNKIIQSINPTSITSPQLSFNPVKGMLTGFVDLVFIWKKKYYILDYKSNWLGKNNNFYSSIHINKEIVKKRYHLQYQIYTIAIHKYLQKKLKNYNYKDDFGGVFYFFLRAIDCPKKNNGIFYTMPNYSLIKKTMTLIS</sequence>
<dbReference type="InterPro" id="IPR011335">
    <property type="entry name" value="Restrct_endonuc-II-like"/>
</dbReference>
<dbReference type="PANTHER" id="PTHR11070:SF23">
    <property type="entry name" value="RECBCD ENZYME SUBUNIT RECB"/>
    <property type="match status" value="1"/>
</dbReference>
<dbReference type="OrthoDB" id="9810135at2"/>
<evidence type="ECO:0000256" key="1">
    <source>
        <dbReference type="ARBA" id="ARBA00022722"/>
    </source>
</evidence>
<protein>
    <recommendedName>
        <fullName evidence="15">RecBCD enzyme subunit RecB</fullName>
        <ecNumber evidence="15">3.1.11.5</ecNumber>
        <ecNumber evidence="15">5.6.2.4</ecNumber>
    </recommendedName>
    <alternativeName>
        <fullName evidence="15">DNA 3'-5' helicase subunit RecB</fullName>
    </alternativeName>
    <alternativeName>
        <fullName evidence="15">Exonuclease V subunit RecB</fullName>
        <shortName evidence="15">ExoV subunit RecB</shortName>
    </alternativeName>
    <alternativeName>
        <fullName evidence="15">Helicase/nuclease RecBCD subunit RecB</fullName>
    </alternativeName>
</protein>
<evidence type="ECO:0000313" key="20">
    <source>
        <dbReference type="Proteomes" id="UP000006904"/>
    </source>
</evidence>
<dbReference type="GO" id="GO:0005524">
    <property type="term" value="F:ATP binding"/>
    <property type="evidence" value="ECO:0007669"/>
    <property type="project" value="UniProtKB-UniRule"/>
</dbReference>
<keyword evidence="2 15" id="KW-0479">Metal-binding</keyword>
<dbReference type="RefSeq" id="WP_012619390.1">
    <property type="nucleotide sequence ID" value="NC_011833.1"/>
</dbReference>
<reference evidence="19 20" key="1">
    <citation type="journal article" date="2009" name="Science">
        <title>The dynamics and time scale of ongoing genomic erosion in symbiotic bacteria.</title>
        <authorList>
            <person name="Moran N.A."/>
            <person name="McLaughlin H.J."/>
            <person name="Sorek R."/>
        </authorList>
    </citation>
    <scope>NUCLEOTIDE SEQUENCE [LARGE SCALE GENOMIC DNA]</scope>
    <source>
        <strain evidence="19 20">5A</strain>
    </source>
</reference>
<keyword evidence="6 15" id="KW-0347">Helicase</keyword>
<keyword evidence="12 15" id="KW-0413">Isomerase</keyword>
<dbReference type="Gene3D" id="3.90.320.10">
    <property type="match status" value="1"/>
</dbReference>
<evidence type="ECO:0000256" key="5">
    <source>
        <dbReference type="ARBA" id="ARBA00022801"/>
    </source>
</evidence>
<comment type="miscellaneous">
    <text evidence="15">In the RecBCD complex, RecB has a slow 3'-5' helicase, an exonuclease activity and loads RecA onto ssDNA, RecD has a fast 5'-3' helicase activity, while RecC stimulates the ATPase and processivity of the RecB helicase and contributes to recognition of the Chi site.</text>
</comment>
<comment type="domain">
    <text evidence="15">The C-terminal domain has nuclease activity and interacts with RecD. It interacts with RecA, facilitating its loading onto ssDNA.</text>
</comment>
<dbReference type="InterPro" id="IPR004586">
    <property type="entry name" value="RecB"/>
</dbReference>
<keyword evidence="11 15" id="KW-0234">DNA repair</keyword>
<dbReference type="Gene3D" id="3.40.50.300">
    <property type="entry name" value="P-loop containing nucleotide triphosphate hydrolases"/>
    <property type="match status" value="2"/>
</dbReference>
<proteinExistence type="inferred from homology"/>
<organism evidence="19 20">
    <name type="scientific">Buchnera aphidicola subsp. Acyrthosiphon pisum (strain 5A)</name>
    <dbReference type="NCBI Taxonomy" id="563178"/>
    <lineage>
        <taxon>Bacteria</taxon>
        <taxon>Pseudomonadati</taxon>
        <taxon>Pseudomonadota</taxon>
        <taxon>Gammaproteobacteria</taxon>
        <taxon>Enterobacterales</taxon>
        <taxon>Erwiniaceae</taxon>
        <taxon>Buchnera</taxon>
    </lineage>
</organism>
<dbReference type="HAMAP" id="MF_01485">
    <property type="entry name" value="RecB"/>
    <property type="match status" value="1"/>
</dbReference>
<dbReference type="PANTHER" id="PTHR11070">
    <property type="entry name" value="UVRD / RECB / PCRA DNA HELICASE FAMILY MEMBER"/>
    <property type="match status" value="1"/>
</dbReference>
<feature type="region of interest" description="Nuclease activity, interacts with RecD and RecA" evidence="15">
    <location>
        <begin position="900"/>
        <end position="1174"/>
    </location>
</feature>
<dbReference type="Gene3D" id="1.10.3170.10">
    <property type="entry name" value="Recbcd, chain B, domain 2"/>
    <property type="match status" value="1"/>
</dbReference>
<comment type="cofactor">
    <cofactor evidence="15">
        <name>Mg(2+)</name>
        <dbReference type="ChEBI" id="CHEBI:18420"/>
    </cofactor>
    <text evidence="15">Binds 1 Mg(2+) ion per subunit.</text>
</comment>
<comment type="catalytic activity">
    <reaction evidence="13 15">
        <text>Couples ATP hydrolysis with the unwinding of duplex DNA by translocating in the 3'-5' direction.</text>
        <dbReference type="EC" id="5.6.2.4"/>
    </reaction>
</comment>
<dbReference type="KEGG" id="bap:BUAP5A_447"/>
<dbReference type="Gene3D" id="1.10.486.10">
    <property type="entry name" value="PCRA, domain 4"/>
    <property type="match status" value="1"/>
</dbReference>
<evidence type="ECO:0000256" key="16">
    <source>
        <dbReference type="PROSITE-ProRule" id="PRU00560"/>
    </source>
</evidence>
<keyword evidence="7 15" id="KW-0269">Exonuclease</keyword>
<dbReference type="InterPro" id="IPR014017">
    <property type="entry name" value="DNA_helicase_UvrD-like_C"/>
</dbReference>
<dbReference type="GO" id="GO:0005829">
    <property type="term" value="C:cytosol"/>
    <property type="evidence" value="ECO:0007669"/>
    <property type="project" value="TreeGrafter"/>
</dbReference>
<keyword evidence="9 15" id="KW-0460">Magnesium</keyword>
<dbReference type="EC" id="3.1.11.5" evidence="15"/>
<dbReference type="NCBIfam" id="TIGR00609">
    <property type="entry name" value="recB"/>
    <property type="match status" value="1"/>
</dbReference>
<evidence type="ECO:0000256" key="10">
    <source>
        <dbReference type="ARBA" id="ARBA00023125"/>
    </source>
</evidence>
<comment type="domain">
    <text evidence="15">The N-terminal DNA-binding domain is a ssDNA-dependent ATPase and has ATP-dependent 3'-5' helicase function. This domain interacts with RecC.</text>
</comment>
<dbReference type="EMBL" id="CP001161">
    <property type="protein sequence ID" value="ACL30803.1"/>
    <property type="molecule type" value="Genomic_DNA"/>
</dbReference>
<keyword evidence="10 15" id="KW-0238">DNA-binding</keyword>
<feature type="domain" description="UvrD-like helicase C-terminal" evidence="18">
    <location>
        <begin position="479"/>
        <end position="745"/>
    </location>
</feature>
<dbReference type="CDD" id="cd22352">
    <property type="entry name" value="RecB_C-like"/>
    <property type="match status" value="1"/>
</dbReference>
<evidence type="ECO:0000256" key="11">
    <source>
        <dbReference type="ARBA" id="ARBA00023204"/>
    </source>
</evidence>
<evidence type="ECO:0000256" key="9">
    <source>
        <dbReference type="ARBA" id="ARBA00022842"/>
    </source>
</evidence>
<dbReference type="EC" id="5.6.2.4" evidence="15"/>
<dbReference type="InterPro" id="IPR011604">
    <property type="entry name" value="PDDEXK-like_dom_sf"/>
</dbReference>
<evidence type="ECO:0000256" key="15">
    <source>
        <dbReference type="HAMAP-Rule" id="MF_01485"/>
    </source>
</evidence>
<evidence type="ECO:0000256" key="6">
    <source>
        <dbReference type="ARBA" id="ARBA00022806"/>
    </source>
</evidence>
<feature type="binding site" evidence="15">
    <location>
        <position position="1081"/>
    </location>
    <ligand>
        <name>Mg(2+)</name>
        <dbReference type="ChEBI" id="CHEBI:18420"/>
    </ligand>
</feature>
<dbReference type="GO" id="GO:0008854">
    <property type="term" value="F:exodeoxyribonuclease V activity"/>
    <property type="evidence" value="ECO:0007669"/>
    <property type="project" value="UniProtKB-EC"/>
</dbReference>
<comment type="catalytic activity">
    <reaction evidence="15">
        <text>Exonucleolytic cleavage (in the presence of ATP) in either 5'- to 3'- or 3'- to 5'-direction to yield 5'-phosphooligonucleotides.</text>
        <dbReference type="EC" id="3.1.11.5"/>
    </reaction>
</comment>
<evidence type="ECO:0000256" key="7">
    <source>
        <dbReference type="ARBA" id="ARBA00022839"/>
    </source>
</evidence>
<dbReference type="Pfam" id="PF00580">
    <property type="entry name" value="UvrD-helicase"/>
    <property type="match status" value="1"/>
</dbReference>
<feature type="binding site" evidence="16">
    <location>
        <begin position="25"/>
        <end position="32"/>
    </location>
    <ligand>
        <name>ATP</name>
        <dbReference type="ChEBI" id="CHEBI:30616"/>
    </ligand>
</feature>
<dbReference type="PROSITE" id="PS51217">
    <property type="entry name" value="UVRD_HELICASE_CTER"/>
    <property type="match status" value="1"/>
</dbReference>
<keyword evidence="4 15" id="KW-0227">DNA damage</keyword>
<dbReference type="PROSITE" id="PS51198">
    <property type="entry name" value="UVRD_HELICASE_ATP_BIND"/>
    <property type="match status" value="1"/>
</dbReference>
<keyword evidence="1 15" id="KW-0540">Nuclease</keyword>
<dbReference type="InterPro" id="IPR000212">
    <property type="entry name" value="DNA_helicase_UvrD/REP"/>
</dbReference>
<dbReference type="GO" id="GO:0000724">
    <property type="term" value="P:double-strand break repair via homologous recombination"/>
    <property type="evidence" value="ECO:0007669"/>
    <property type="project" value="UniProtKB-UniRule"/>
</dbReference>
<feature type="active site" description="For nuclease activity" evidence="15">
    <location>
        <position position="1081"/>
    </location>
</feature>
<evidence type="ECO:0000256" key="4">
    <source>
        <dbReference type="ARBA" id="ARBA00022763"/>
    </source>
</evidence>
<dbReference type="SUPFAM" id="SSF52980">
    <property type="entry name" value="Restriction endonuclease-like"/>
    <property type="match status" value="1"/>
</dbReference>
<feature type="binding site" evidence="15">
    <location>
        <position position="957"/>
    </location>
    <ligand>
        <name>Mg(2+)</name>
        <dbReference type="ChEBI" id="CHEBI:18420"/>
    </ligand>
</feature>